<dbReference type="AlphaFoldDB" id="D8SLL0"/>
<evidence type="ECO:0000313" key="2">
    <source>
        <dbReference type="EMBL" id="EFJ14677.1"/>
    </source>
</evidence>
<dbReference type="EMBL" id="GL377626">
    <property type="protein sequence ID" value="EFJ14677.1"/>
    <property type="molecule type" value="Genomic_DNA"/>
</dbReference>
<feature type="compositionally biased region" description="Polar residues" evidence="1">
    <location>
        <begin position="124"/>
        <end position="139"/>
    </location>
</feature>
<dbReference type="STRING" id="88036.D8SLL0"/>
<feature type="region of interest" description="Disordered" evidence="1">
    <location>
        <begin position="124"/>
        <end position="168"/>
    </location>
</feature>
<organism evidence="3">
    <name type="scientific">Selaginella moellendorffii</name>
    <name type="common">Spikemoss</name>
    <dbReference type="NCBI Taxonomy" id="88036"/>
    <lineage>
        <taxon>Eukaryota</taxon>
        <taxon>Viridiplantae</taxon>
        <taxon>Streptophyta</taxon>
        <taxon>Embryophyta</taxon>
        <taxon>Tracheophyta</taxon>
        <taxon>Lycopodiopsida</taxon>
        <taxon>Selaginellales</taxon>
        <taxon>Selaginellaceae</taxon>
        <taxon>Selaginella</taxon>
    </lineage>
</organism>
<feature type="region of interest" description="Disordered" evidence="1">
    <location>
        <begin position="390"/>
        <end position="442"/>
    </location>
</feature>
<gene>
    <name evidence="2" type="ORF">SELMODRAFT_423402</name>
</gene>
<dbReference type="PANTHER" id="PTHR34285:SF3">
    <property type="entry name" value="OS08G0510800 PROTEIN"/>
    <property type="match status" value="1"/>
</dbReference>
<keyword evidence="3" id="KW-1185">Reference proteome</keyword>
<dbReference type="FunCoup" id="D8SLL0">
    <property type="interactions" value="1972"/>
</dbReference>
<dbReference type="HOGENOM" id="CLU_520148_0_0_1"/>
<dbReference type="Gramene" id="EFJ14677">
    <property type="protein sequence ID" value="EFJ14677"/>
    <property type="gene ID" value="SELMODRAFT_423402"/>
</dbReference>
<dbReference type="InParanoid" id="D8SLL0"/>
<evidence type="ECO:0000256" key="1">
    <source>
        <dbReference type="SAM" id="MobiDB-lite"/>
    </source>
</evidence>
<evidence type="ECO:0000313" key="3">
    <source>
        <dbReference type="Proteomes" id="UP000001514"/>
    </source>
</evidence>
<accession>D8SLL0</accession>
<sequence>MKASVKLRQGDQPLLRAKLPLSLLGVPIASGIALGSSRELAFHLGTLFQTGPSCRITYRPNSGECPLSLLIKSGFGVWGSPTDAPLVMAAEFKLSSKGTPSLAVQVKPRLGNFSLRKSAVSPSPIAQQESIKDSASGQEEPQEGSFLGSSKASVGLGPGSGIEVMPRTPEKISPDLATLSTFKASSPPSSEGSSIVMVEDVEDDHRHDHLKAAAPNIEQGFEDHPVDLRVKTGHLAQAPGNGNWSLVAHTALPLGRHAVASVRWRVKLDSDILESFKNETDIFSFKKLPVLVVDKLSVKSPEDLNRLRTVTTSTVPVLDSDEAMALSGLIREPEPPELGKVAKLCSSMKRELHLLHAENEVLKKTMEDMKAELGSSKRSGKRSPSYMVMDKEMQRQFSSNGNHHRGRDHKQEQHQEQRPASPKSNKSGRRDQELELLTKHLGFELRSSKEDGVVVK</sequence>
<feature type="compositionally biased region" description="Basic and acidic residues" evidence="1">
    <location>
        <begin position="428"/>
        <end position="442"/>
    </location>
</feature>
<name>D8SLL0_SELML</name>
<dbReference type="PANTHER" id="PTHR34285">
    <property type="entry name" value="OS08G0510800 PROTEIN"/>
    <property type="match status" value="1"/>
</dbReference>
<dbReference type="Proteomes" id="UP000001514">
    <property type="component" value="Unassembled WGS sequence"/>
</dbReference>
<dbReference type="KEGG" id="smo:SELMODRAFT_423402"/>
<protein>
    <submittedName>
        <fullName evidence="2">Uncharacterized protein</fullName>
    </submittedName>
</protein>
<dbReference type="OMA" id="HADHETE"/>
<reference evidence="2 3" key="1">
    <citation type="journal article" date="2011" name="Science">
        <title>The Selaginella genome identifies genetic changes associated with the evolution of vascular plants.</title>
        <authorList>
            <person name="Banks J.A."/>
            <person name="Nishiyama T."/>
            <person name="Hasebe M."/>
            <person name="Bowman J.L."/>
            <person name="Gribskov M."/>
            <person name="dePamphilis C."/>
            <person name="Albert V.A."/>
            <person name="Aono N."/>
            <person name="Aoyama T."/>
            <person name="Ambrose B.A."/>
            <person name="Ashton N.W."/>
            <person name="Axtell M.J."/>
            <person name="Barker E."/>
            <person name="Barker M.S."/>
            <person name="Bennetzen J.L."/>
            <person name="Bonawitz N.D."/>
            <person name="Chapple C."/>
            <person name="Cheng C."/>
            <person name="Correa L.G."/>
            <person name="Dacre M."/>
            <person name="DeBarry J."/>
            <person name="Dreyer I."/>
            <person name="Elias M."/>
            <person name="Engstrom E.M."/>
            <person name="Estelle M."/>
            <person name="Feng L."/>
            <person name="Finet C."/>
            <person name="Floyd S.K."/>
            <person name="Frommer W.B."/>
            <person name="Fujita T."/>
            <person name="Gramzow L."/>
            <person name="Gutensohn M."/>
            <person name="Harholt J."/>
            <person name="Hattori M."/>
            <person name="Heyl A."/>
            <person name="Hirai T."/>
            <person name="Hiwatashi Y."/>
            <person name="Ishikawa M."/>
            <person name="Iwata M."/>
            <person name="Karol K.G."/>
            <person name="Koehler B."/>
            <person name="Kolukisaoglu U."/>
            <person name="Kubo M."/>
            <person name="Kurata T."/>
            <person name="Lalonde S."/>
            <person name="Li K."/>
            <person name="Li Y."/>
            <person name="Litt A."/>
            <person name="Lyons E."/>
            <person name="Manning G."/>
            <person name="Maruyama T."/>
            <person name="Michael T.P."/>
            <person name="Mikami K."/>
            <person name="Miyazaki S."/>
            <person name="Morinaga S."/>
            <person name="Murata T."/>
            <person name="Mueller-Roeber B."/>
            <person name="Nelson D.R."/>
            <person name="Obara M."/>
            <person name="Oguri Y."/>
            <person name="Olmstead R.G."/>
            <person name="Onodera N."/>
            <person name="Petersen B.L."/>
            <person name="Pils B."/>
            <person name="Prigge M."/>
            <person name="Rensing S.A."/>
            <person name="Riano-Pachon D.M."/>
            <person name="Roberts A.W."/>
            <person name="Sato Y."/>
            <person name="Scheller H.V."/>
            <person name="Schulz B."/>
            <person name="Schulz C."/>
            <person name="Shakirov E.V."/>
            <person name="Shibagaki N."/>
            <person name="Shinohara N."/>
            <person name="Shippen D.E."/>
            <person name="Soerensen I."/>
            <person name="Sotooka R."/>
            <person name="Sugimoto N."/>
            <person name="Sugita M."/>
            <person name="Sumikawa N."/>
            <person name="Tanurdzic M."/>
            <person name="Theissen G."/>
            <person name="Ulvskov P."/>
            <person name="Wakazuki S."/>
            <person name="Weng J.K."/>
            <person name="Willats W.W."/>
            <person name="Wipf D."/>
            <person name="Wolf P.G."/>
            <person name="Yang L."/>
            <person name="Zimmer A.D."/>
            <person name="Zhu Q."/>
            <person name="Mitros T."/>
            <person name="Hellsten U."/>
            <person name="Loque D."/>
            <person name="Otillar R."/>
            <person name="Salamov A."/>
            <person name="Schmutz J."/>
            <person name="Shapiro H."/>
            <person name="Lindquist E."/>
            <person name="Lucas S."/>
            <person name="Rokhsar D."/>
            <person name="Grigoriev I.V."/>
        </authorList>
    </citation>
    <scope>NUCLEOTIDE SEQUENCE [LARGE SCALE GENOMIC DNA]</scope>
</reference>
<proteinExistence type="predicted"/>
<dbReference type="eggNOG" id="ENOG502QT3I">
    <property type="taxonomic scope" value="Eukaryota"/>
</dbReference>